<evidence type="ECO:0000313" key="5">
    <source>
        <dbReference type="RefSeq" id="XP_017770418.1"/>
    </source>
</evidence>
<dbReference type="InterPro" id="IPR011993">
    <property type="entry name" value="PH-like_dom_sf"/>
</dbReference>
<proteinExistence type="predicted"/>
<dbReference type="SUPFAM" id="SSF48425">
    <property type="entry name" value="Sec7 domain"/>
    <property type="match status" value="1"/>
</dbReference>
<dbReference type="PANTHER" id="PTHR10663">
    <property type="entry name" value="GUANYL-NUCLEOTIDE EXCHANGE FACTOR"/>
    <property type="match status" value="1"/>
</dbReference>
<evidence type="ECO:0000313" key="4">
    <source>
        <dbReference type="Proteomes" id="UP000695000"/>
    </source>
</evidence>
<dbReference type="CDD" id="cd00171">
    <property type="entry name" value="Sec7"/>
    <property type="match status" value="1"/>
</dbReference>
<evidence type="ECO:0000259" key="2">
    <source>
        <dbReference type="PROSITE" id="PS50003"/>
    </source>
</evidence>
<dbReference type="PROSITE" id="PS50003">
    <property type="entry name" value="PH_DOMAIN"/>
    <property type="match status" value="1"/>
</dbReference>
<dbReference type="Gene3D" id="1.10.220.20">
    <property type="match status" value="1"/>
</dbReference>
<evidence type="ECO:0000259" key="3">
    <source>
        <dbReference type="PROSITE" id="PS50190"/>
    </source>
</evidence>
<gene>
    <name evidence="5" type="primary">LOC108558120</name>
</gene>
<protein>
    <submittedName>
        <fullName evidence="5">Cytohesin-1 isoform X1</fullName>
    </submittedName>
</protein>
<sequence length="419" mass="48576">MQHYNTIGRERKGSMTTVSNWFSSLRRTPKKPKSPPKNLSSKSDWDLSLHTYAQRSQLKDELSEVVSEVESLESGEDGKSRSKAKMMSIGRKKFNMDPKKGIEYLIENGLLQETPESVAQFLHKGEGLNKTAIGDYLGEKNDFNENVLKAFVELHDFTDLILVQALRQFLWSFRLPGEAQKIDRMMECFAKRYCDCQGNNIFENSDTCYVLSFAIIMLNTSLHNPSVKDKPTIEQFIKMNQGINNGQDLPRELLVSLYDSIKAEPFKIPEDDGNDLMHTFFNPDKEGWLWKQGGRYKSWKRRWFILNDNCLYYFEYTTDKEPRGIIPLENISVRECTDRQKQHCFELYASGGAEFIKACKTDSEGKVVEGKHQVYRMSASSENEKNDWMLRLGQSISHHPFYDMLANRKRKAQHNHAKN</sequence>
<feature type="domain" description="SEC7" evidence="3">
    <location>
        <begin position="76"/>
        <end position="264"/>
    </location>
</feature>
<dbReference type="Gene3D" id="1.10.1000.11">
    <property type="entry name" value="Arf Nucleotide-binding Site Opener,domain 2"/>
    <property type="match status" value="1"/>
</dbReference>
<dbReference type="InterPro" id="IPR023394">
    <property type="entry name" value="Sec7_C_sf"/>
</dbReference>
<dbReference type="PANTHER" id="PTHR10663:SF402">
    <property type="entry name" value="MIP16918P"/>
    <property type="match status" value="1"/>
</dbReference>
<name>A0ABM1M768_NICVS</name>
<dbReference type="InterPro" id="IPR001849">
    <property type="entry name" value="PH_domain"/>
</dbReference>
<dbReference type="Pfam" id="PF00169">
    <property type="entry name" value="PH"/>
    <property type="match status" value="1"/>
</dbReference>
<keyword evidence="4" id="KW-1185">Reference proteome</keyword>
<dbReference type="CDD" id="cd01252">
    <property type="entry name" value="PH_GRP1-like"/>
    <property type="match status" value="1"/>
</dbReference>
<dbReference type="Proteomes" id="UP000695000">
    <property type="component" value="Unplaced"/>
</dbReference>
<dbReference type="SUPFAM" id="SSF50729">
    <property type="entry name" value="PH domain-like"/>
    <property type="match status" value="1"/>
</dbReference>
<dbReference type="GeneID" id="108558120"/>
<dbReference type="SMART" id="SM00233">
    <property type="entry name" value="PH"/>
    <property type="match status" value="1"/>
</dbReference>
<feature type="domain" description="PH" evidence="2">
    <location>
        <begin position="282"/>
        <end position="397"/>
    </location>
</feature>
<organism evidence="4 5">
    <name type="scientific">Nicrophorus vespilloides</name>
    <name type="common">Boreal carrion beetle</name>
    <dbReference type="NCBI Taxonomy" id="110193"/>
    <lineage>
        <taxon>Eukaryota</taxon>
        <taxon>Metazoa</taxon>
        <taxon>Ecdysozoa</taxon>
        <taxon>Arthropoda</taxon>
        <taxon>Hexapoda</taxon>
        <taxon>Insecta</taxon>
        <taxon>Pterygota</taxon>
        <taxon>Neoptera</taxon>
        <taxon>Endopterygota</taxon>
        <taxon>Coleoptera</taxon>
        <taxon>Polyphaga</taxon>
        <taxon>Staphyliniformia</taxon>
        <taxon>Silphidae</taxon>
        <taxon>Nicrophorinae</taxon>
        <taxon>Nicrophorus</taxon>
    </lineage>
</organism>
<dbReference type="Gene3D" id="2.30.29.30">
    <property type="entry name" value="Pleckstrin-homology domain (PH domain)/Phosphotyrosine-binding domain (PTB)"/>
    <property type="match status" value="1"/>
</dbReference>
<feature type="region of interest" description="Disordered" evidence="1">
    <location>
        <begin position="18"/>
        <end position="46"/>
    </location>
</feature>
<reference evidence="5" key="1">
    <citation type="submission" date="2025-08" db="UniProtKB">
        <authorList>
            <consortium name="RefSeq"/>
        </authorList>
    </citation>
    <scope>IDENTIFICATION</scope>
    <source>
        <tissue evidence="5">Whole Larva</tissue>
    </source>
</reference>
<evidence type="ECO:0000256" key="1">
    <source>
        <dbReference type="SAM" id="MobiDB-lite"/>
    </source>
</evidence>
<dbReference type="SMART" id="SM00222">
    <property type="entry name" value="Sec7"/>
    <property type="match status" value="1"/>
</dbReference>
<dbReference type="PROSITE" id="PS50190">
    <property type="entry name" value="SEC7"/>
    <property type="match status" value="1"/>
</dbReference>
<dbReference type="Pfam" id="PF01369">
    <property type="entry name" value="Sec7"/>
    <property type="match status" value="1"/>
</dbReference>
<accession>A0ABM1M768</accession>
<dbReference type="InterPro" id="IPR000904">
    <property type="entry name" value="Sec7_dom"/>
</dbReference>
<dbReference type="InterPro" id="IPR035999">
    <property type="entry name" value="Sec7_dom_sf"/>
</dbReference>
<dbReference type="RefSeq" id="XP_017770418.1">
    <property type="nucleotide sequence ID" value="XM_017914929.1"/>
</dbReference>